<keyword evidence="5" id="KW-1185">Reference proteome</keyword>
<accession>A0A4P7GLS9</accession>
<reference evidence="4 5" key="1">
    <citation type="submission" date="2019-03" db="EMBL/GenBank/DDBJ databases">
        <title>Three New Species of Nocardioides, Nocardioides euryhalodurans sp. nov., Nocardioides seonyuensis sp. nov. and Nocardioides eburneoflavus sp. nov., Iolated from Soil.</title>
        <authorList>
            <person name="Roh S.G."/>
            <person name="Lee C."/>
            <person name="Kim M.-K."/>
            <person name="Kim S.B."/>
        </authorList>
    </citation>
    <scope>NUCLEOTIDE SEQUENCE [LARGE SCALE GENOMIC DNA]</scope>
    <source>
        <strain evidence="4 5">MMS17-SY117</strain>
    </source>
</reference>
<dbReference type="InterPro" id="IPR020904">
    <property type="entry name" value="Sc_DH/Rdtase_CS"/>
</dbReference>
<dbReference type="PRINTS" id="PR00081">
    <property type="entry name" value="GDHRDH"/>
</dbReference>
<dbReference type="PANTHER" id="PTHR43313:SF1">
    <property type="entry name" value="3BETA-HYDROXYSTEROID DEHYDROGENASE DHS-16"/>
    <property type="match status" value="1"/>
</dbReference>
<name>A0A4P7GLS9_9ACTN</name>
<sequence length="280" mass="29486">MAAGTVVVTGASTGIGAATCRRLAGLGFDVLAGVRRDEDAELVESWSGRIRAVRLDVTDPRDVAALAEGVASAPVPLAALVNNAGTAVVGPVEALTVEDWREQLEVNVLGQVAVTRALLPLLIERRGRVVMMSSVAGRVAGPLFGPYAASKFAIEALTDVLRQEVAPHGVSVVAVEPGAIATPIWERGRVAGDRRWDGVDPAVEKRYARLVEAVRRLADQAAREGLPPEAVAEVVGRALTAPRPRTRYLVGKDAVAQAWLGRVLPDRALDALVRRSLLGG</sequence>
<dbReference type="KEGG" id="noy:EXE57_12115"/>
<evidence type="ECO:0000313" key="5">
    <source>
        <dbReference type="Proteomes" id="UP000294894"/>
    </source>
</evidence>
<proteinExistence type="inferred from homology"/>
<dbReference type="Proteomes" id="UP000294894">
    <property type="component" value="Chromosome"/>
</dbReference>
<dbReference type="GO" id="GO:0016491">
    <property type="term" value="F:oxidoreductase activity"/>
    <property type="evidence" value="ECO:0007669"/>
    <property type="project" value="TreeGrafter"/>
</dbReference>
<dbReference type="InterPro" id="IPR002347">
    <property type="entry name" value="SDR_fam"/>
</dbReference>
<dbReference type="GO" id="GO:0008202">
    <property type="term" value="P:steroid metabolic process"/>
    <property type="evidence" value="ECO:0007669"/>
    <property type="project" value="TreeGrafter"/>
</dbReference>
<evidence type="ECO:0000313" key="4">
    <source>
        <dbReference type="EMBL" id="QBR92933.1"/>
    </source>
</evidence>
<evidence type="ECO:0000259" key="3">
    <source>
        <dbReference type="SMART" id="SM00822"/>
    </source>
</evidence>
<dbReference type="Gene3D" id="3.40.50.720">
    <property type="entry name" value="NAD(P)-binding Rossmann-like Domain"/>
    <property type="match status" value="1"/>
</dbReference>
<dbReference type="Pfam" id="PF00106">
    <property type="entry name" value="adh_short"/>
    <property type="match status" value="1"/>
</dbReference>
<evidence type="ECO:0000256" key="1">
    <source>
        <dbReference type="ARBA" id="ARBA00006484"/>
    </source>
</evidence>
<comment type="similarity">
    <text evidence="1 2">Belongs to the short-chain dehydrogenases/reductases (SDR) family.</text>
</comment>
<dbReference type="AlphaFoldDB" id="A0A4P7GLS9"/>
<dbReference type="SMART" id="SM00822">
    <property type="entry name" value="PKS_KR"/>
    <property type="match status" value="1"/>
</dbReference>
<dbReference type="OrthoDB" id="9792003at2"/>
<protein>
    <submittedName>
        <fullName evidence="4">SDR family oxidoreductase</fullName>
    </submittedName>
</protein>
<dbReference type="EMBL" id="CP038267">
    <property type="protein sequence ID" value="QBR92933.1"/>
    <property type="molecule type" value="Genomic_DNA"/>
</dbReference>
<dbReference type="InterPro" id="IPR057326">
    <property type="entry name" value="KR_dom"/>
</dbReference>
<dbReference type="RefSeq" id="WP_135077843.1">
    <property type="nucleotide sequence ID" value="NZ_CP038267.1"/>
</dbReference>
<gene>
    <name evidence="4" type="ORF">EXE57_12115</name>
</gene>
<dbReference type="PRINTS" id="PR00080">
    <property type="entry name" value="SDRFAMILY"/>
</dbReference>
<dbReference type="InterPro" id="IPR036291">
    <property type="entry name" value="NAD(P)-bd_dom_sf"/>
</dbReference>
<organism evidence="4 5">
    <name type="scientific">Nocardioides euryhalodurans</name>
    <dbReference type="NCBI Taxonomy" id="2518370"/>
    <lineage>
        <taxon>Bacteria</taxon>
        <taxon>Bacillati</taxon>
        <taxon>Actinomycetota</taxon>
        <taxon>Actinomycetes</taxon>
        <taxon>Propionibacteriales</taxon>
        <taxon>Nocardioidaceae</taxon>
        <taxon>Nocardioides</taxon>
    </lineage>
</organism>
<dbReference type="PROSITE" id="PS00061">
    <property type="entry name" value="ADH_SHORT"/>
    <property type="match status" value="1"/>
</dbReference>
<dbReference type="CDD" id="cd05374">
    <property type="entry name" value="17beta-HSD-like_SDR_c"/>
    <property type="match status" value="1"/>
</dbReference>
<dbReference type="SUPFAM" id="SSF51735">
    <property type="entry name" value="NAD(P)-binding Rossmann-fold domains"/>
    <property type="match status" value="1"/>
</dbReference>
<dbReference type="PANTHER" id="PTHR43313">
    <property type="entry name" value="SHORT-CHAIN DEHYDROGENASE/REDUCTASE FAMILY 9C"/>
    <property type="match status" value="1"/>
</dbReference>
<feature type="domain" description="Ketoreductase" evidence="3">
    <location>
        <begin position="4"/>
        <end position="178"/>
    </location>
</feature>
<evidence type="ECO:0000256" key="2">
    <source>
        <dbReference type="RuleBase" id="RU000363"/>
    </source>
</evidence>